<dbReference type="Proteomes" id="UP000271098">
    <property type="component" value="Unassembled WGS sequence"/>
</dbReference>
<reference evidence="3" key="1">
    <citation type="submission" date="2016-06" db="UniProtKB">
        <authorList>
            <consortium name="WormBaseParasite"/>
        </authorList>
    </citation>
    <scope>IDENTIFICATION</scope>
</reference>
<protein>
    <submittedName>
        <fullName evidence="3">SPX domain-containing protein</fullName>
    </submittedName>
</protein>
<organism evidence="3">
    <name type="scientific">Gongylonema pulchrum</name>
    <dbReference type="NCBI Taxonomy" id="637853"/>
    <lineage>
        <taxon>Eukaryota</taxon>
        <taxon>Metazoa</taxon>
        <taxon>Ecdysozoa</taxon>
        <taxon>Nematoda</taxon>
        <taxon>Chromadorea</taxon>
        <taxon>Rhabditida</taxon>
        <taxon>Spirurina</taxon>
        <taxon>Spiruromorpha</taxon>
        <taxon>Spiruroidea</taxon>
        <taxon>Gongylonematidae</taxon>
        <taxon>Gongylonema</taxon>
    </lineage>
</organism>
<dbReference type="AlphaFoldDB" id="A0A183DVS3"/>
<dbReference type="WBParaSite" id="GPUH_0001282801-mRNA-1">
    <property type="protein sequence ID" value="GPUH_0001282801-mRNA-1"/>
    <property type="gene ID" value="GPUH_0001282801"/>
</dbReference>
<dbReference type="EMBL" id="UYRT01079628">
    <property type="protein sequence ID" value="VDN21084.1"/>
    <property type="molecule type" value="Genomic_DNA"/>
</dbReference>
<dbReference type="PANTHER" id="PTHR21523">
    <property type="match status" value="1"/>
</dbReference>
<dbReference type="OrthoDB" id="5870064at2759"/>
<evidence type="ECO:0000313" key="3">
    <source>
        <dbReference type="WBParaSite" id="GPUH_0001282801-mRNA-1"/>
    </source>
</evidence>
<name>A0A183DVS3_9BILA</name>
<sequence>MQKLQIAHDYYAKVDLINSFIERMNAHNTRFLRGVRLPIESYVGKLKDAKNNPLLQDIVETVNSFQEAMGGESVSVMSPRFFSIIPDRGRRHLLSPTMFSFQRDGLLSIPDLLKVCDSRQKADLNRQGYAYLSAEQLRLIYGEAAEDLQLDLDRYNQMSDAEKEEIIETKIRALALLSRRAAQRGHGTRFKRHHKQNETEHARLLIIGVFHTFETVAFSSYIGYGSALEILTLSPYAFVMEVLYPEAIGIRTLSPHAIGASVLSPIALTSMILSPSALRAEVGSHFVSVLPVQNFCNLLSHFTSAFWLNFFFFFG</sequence>
<gene>
    <name evidence="1" type="ORF">GPUH_LOCUS12814</name>
</gene>
<evidence type="ECO:0000313" key="1">
    <source>
        <dbReference type="EMBL" id="VDN21084.1"/>
    </source>
</evidence>
<dbReference type="PANTHER" id="PTHR21523:SF38">
    <property type="entry name" value="MLT-TEN (MLT-10) RELATED"/>
    <property type="match status" value="1"/>
</dbReference>
<dbReference type="InterPro" id="IPR006954">
    <property type="entry name" value="Mlt-10-like"/>
</dbReference>
<proteinExistence type="predicted"/>
<keyword evidence="2" id="KW-1185">Reference proteome</keyword>
<evidence type="ECO:0000313" key="2">
    <source>
        <dbReference type="Proteomes" id="UP000271098"/>
    </source>
</evidence>
<reference evidence="1 2" key="2">
    <citation type="submission" date="2018-11" db="EMBL/GenBank/DDBJ databases">
        <authorList>
            <consortium name="Pathogen Informatics"/>
        </authorList>
    </citation>
    <scope>NUCLEOTIDE SEQUENCE [LARGE SCALE GENOMIC DNA]</scope>
</reference>
<dbReference type="Pfam" id="PF04870">
    <property type="entry name" value="Moulting_cycle"/>
    <property type="match status" value="1"/>
</dbReference>
<accession>A0A183DVS3</accession>